<protein>
    <submittedName>
        <fullName evidence="2">Uncharacterized protein</fullName>
    </submittedName>
</protein>
<evidence type="ECO:0000256" key="1">
    <source>
        <dbReference type="SAM" id="SignalP"/>
    </source>
</evidence>
<dbReference type="EMBL" id="KZ851861">
    <property type="protein sequence ID" value="RDK39411.1"/>
    <property type="molecule type" value="Genomic_DNA"/>
</dbReference>
<evidence type="ECO:0000313" key="2">
    <source>
        <dbReference type="EMBL" id="RDK39411.1"/>
    </source>
</evidence>
<name>A0A370PB42_ASPPH</name>
<reference evidence="2 3" key="1">
    <citation type="submission" date="2018-07" db="EMBL/GenBank/DDBJ databases">
        <title>Section-level genome sequencing of Aspergillus section Nigri to investigate inter- and intra-species variation.</title>
        <authorList>
            <consortium name="DOE Joint Genome Institute"/>
            <person name="Vesth T.C."/>
            <person name="Nybo J.L."/>
            <person name="Theobald S."/>
            <person name="Frisvad J.C."/>
            <person name="Larsen T.O."/>
            <person name="Nielsen K.F."/>
            <person name="Hoof J.B."/>
            <person name="Brandl J."/>
            <person name="Salamov A."/>
            <person name="Riley R."/>
            <person name="Gladden J.M."/>
            <person name="Phatale P."/>
            <person name="Nielsen M.T."/>
            <person name="Lyhne E.K."/>
            <person name="Kogle M.E."/>
            <person name="Strasser K."/>
            <person name="McDonnell E."/>
            <person name="Barry K."/>
            <person name="Clum A."/>
            <person name="Chen C."/>
            <person name="Nolan M."/>
            <person name="Sandor L."/>
            <person name="Kuo A."/>
            <person name="Lipzen A."/>
            <person name="Hainaut M."/>
            <person name="Drula E."/>
            <person name="Tsang A."/>
            <person name="Magnuson J.K."/>
            <person name="Henrissat B."/>
            <person name="Wiebenga A."/>
            <person name="Simmons B.A."/>
            <person name="Makela M.R."/>
            <person name="De vries R.P."/>
            <person name="Grigoriev I.V."/>
            <person name="Mortensen U.H."/>
            <person name="Baker S.E."/>
            <person name="Andersen M.R."/>
        </authorList>
    </citation>
    <scope>NUCLEOTIDE SEQUENCE [LARGE SCALE GENOMIC DNA]</scope>
    <source>
        <strain evidence="2 3">ATCC 13157</strain>
    </source>
</reference>
<keyword evidence="1" id="KW-0732">Signal</keyword>
<evidence type="ECO:0000313" key="3">
    <source>
        <dbReference type="Proteomes" id="UP000254937"/>
    </source>
</evidence>
<proteinExistence type="predicted"/>
<feature type="signal peptide" evidence="1">
    <location>
        <begin position="1"/>
        <end position="16"/>
    </location>
</feature>
<sequence>MNLLLSTLAILFPAHAFPYTQNRIIAPNTTWQISLYQNTHCTGVETSFSGNGTLPCHDAILNGGSLGYIATMSIVSNCSVQVFNDTVCSQIIDVVGSGICQAPVLQEDVLIRRFSIVC</sequence>
<keyword evidence="3" id="KW-1185">Reference proteome</keyword>
<dbReference type="Proteomes" id="UP000254937">
    <property type="component" value="Unassembled WGS sequence"/>
</dbReference>
<feature type="chain" id="PRO_5016646577" evidence="1">
    <location>
        <begin position="17"/>
        <end position="118"/>
    </location>
</feature>
<organism evidence="2 3">
    <name type="scientific">Aspergillus phoenicis ATCC 13157</name>
    <dbReference type="NCBI Taxonomy" id="1353007"/>
    <lineage>
        <taxon>Eukaryota</taxon>
        <taxon>Fungi</taxon>
        <taxon>Dikarya</taxon>
        <taxon>Ascomycota</taxon>
        <taxon>Pezizomycotina</taxon>
        <taxon>Eurotiomycetes</taxon>
        <taxon>Eurotiomycetidae</taxon>
        <taxon>Eurotiales</taxon>
        <taxon>Aspergillaceae</taxon>
        <taxon>Aspergillus</taxon>
    </lineage>
</organism>
<gene>
    <name evidence="2" type="ORF">M752DRAFT_56452</name>
</gene>
<accession>A0A370PB42</accession>
<dbReference type="AlphaFoldDB" id="A0A370PB42"/>